<dbReference type="EMBL" id="BPFB01000012">
    <property type="protein sequence ID" value="GIU45266.1"/>
    <property type="molecule type" value="Genomic_DNA"/>
</dbReference>
<keyword evidence="7" id="KW-0547">Nucleotide-binding</keyword>
<accession>A0ABQ4PDP0</accession>
<dbReference type="PANTHER" id="PTHR33540">
    <property type="entry name" value="TRNA THREONYLCARBAMOYLADENOSINE BIOSYNTHESIS PROTEIN TSAE"/>
    <property type="match status" value="1"/>
</dbReference>
<evidence type="ECO:0000256" key="4">
    <source>
        <dbReference type="ARBA" id="ARBA00022490"/>
    </source>
</evidence>
<comment type="caution">
    <text evidence="11">The sequence shown here is derived from an EMBL/GenBank/DDBJ whole genome shotgun (WGS) entry which is preliminary data.</text>
</comment>
<dbReference type="NCBIfam" id="TIGR00150">
    <property type="entry name" value="T6A_YjeE"/>
    <property type="match status" value="1"/>
</dbReference>
<evidence type="ECO:0000256" key="10">
    <source>
        <dbReference type="ARBA" id="ARBA00032441"/>
    </source>
</evidence>
<dbReference type="InterPro" id="IPR027417">
    <property type="entry name" value="P-loop_NTPase"/>
</dbReference>
<dbReference type="Gene3D" id="3.40.50.300">
    <property type="entry name" value="P-loop containing nucleotide triphosphate hydrolases"/>
    <property type="match status" value="1"/>
</dbReference>
<evidence type="ECO:0000256" key="9">
    <source>
        <dbReference type="ARBA" id="ARBA00022842"/>
    </source>
</evidence>
<reference evidence="11 12" key="1">
    <citation type="submission" date="2021-05" db="EMBL/GenBank/DDBJ databases">
        <title>Molecular characterization for Shewanella algae harboring chromosomal blaOXA-55-like strains isolated from clinical and environment sample.</title>
        <authorList>
            <person name="Ohama Y."/>
            <person name="Aoki K."/>
            <person name="Harada S."/>
            <person name="Moriya K."/>
            <person name="Ishii Y."/>
            <person name="Tateda K."/>
        </authorList>
    </citation>
    <scope>NUCLEOTIDE SEQUENCE [LARGE SCALE GENOMIC DNA]</scope>
    <source>
        <strain evidence="11 12">LMG 23746</strain>
    </source>
</reference>
<evidence type="ECO:0000313" key="11">
    <source>
        <dbReference type="EMBL" id="GIU45266.1"/>
    </source>
</evidence>
<dbReference type="SUPFAM" id="SSF52540">
    <property type="entry name" value="P-loop containing nucleoside triphosphate hydrolases"/>
    <property type="match status" value="1"/>
</dbReference>
<evidence type="ECO:0000256" key="7">
    <source>
        <dbReference type="ARBA" id="ARBA00022741"/>
    </source>
</evidence>
<comment type="similarity">
    <text evidence="2">Belongs to the TsaE family.</text>
</comment>
<evidence type="ECO:0000256" key="5">
    <source>
        <dbReference type="ARBA" id="ARBA00022694"/>
    </source>
</evidence>
<gene>
    <name evidence="11" type="primary">yjeE</name>
    <name evidence="11" type="ORF">TUM4630_12920</name>
</gene>
<evidence type="ECO:0000313" key="12">
    <source>
        <dbReference type="Proteomes" id="UP000761574"/>
    </source>
</evidence>
<keyword evidence="12" id="KW-1185">Reference proteome</keyword>
<keyword evidence="5" id="KW-0819">tRNA processing</keyword>
<comment type="subcellular location">
    <subcellularLocation>
        <location evidence="1">Cytoplasm</location>
    </subcellularLocation>
</comment>
<evidence type="ECO:0000256" key="2">
    <source>
        <dbReference type="ARBA" id="ARBA00007599"/>
    </source>
</evidence>
<dbReference type="Proteomes" id="UP000761574">
    <property type="component" value="Unassembled WGS sequence"/>
</dbReference>
<protein>
    <recommendedName>
        <fullName evidence="3">tRNA threonylcarbamoyladenosine biosynthesis protein TsaE</fullName>
    </recommendedName>
    <alternativeName>
        <fullName evidence="10">t(6)A37 threonylcarbamoyladenosine biosynthesis protein TsaE</fullName>
    </alternativeName>
</protein>
<keyword evidence="4" id="KW-0963">Cytoplasm</keyword>
<keyword evidence="9" id="KW-0460">Magnesium</keyword>
<evidence type="ECO:0000256" key="8">
    <source>
        <dbReference type="ARBA" id="ARBA00022840"/>
    </source>
</evidence>
<evidence type="ECO:0000256" key="1">
    <source>
        <dbReference type="ARBA" id="ARBA00004496"/>
    </source>
</evidence>
<keyword evidence="6" id="KW-0479">Metal-binding</keyword>
<dbReference type="InterPro" id="IPR003442">
    <property type="entry name" value="T6A_TsaE"/>
</dbReference>
<evidence type="ECO:0000256" key="6">
    <source>
        <dbReference type="ARBA" id="ARBA00022723"/>
    </source>
</evidence>
<evidence type="ECO:0000256" key="3">
    <source>
        <dbReference type="ARBA" id="ARBA00019010"/>
    </source>
</evidence>
<dbReference type="PANTHER" id="PTHR33540:SF2">
    <property type="entry name" value="TRNA THREONYLCARBAMOYLADENOSINE BIOSYNTHESIS PROTEIN TSAE"/>
    <property type="match status" value="1"/>
</dbReference>
<proteinExistence type="inferred from homology"/>
<sequence>MPNLGYNEYTMTPVTVYLENEFDTVSLGQQLAQAIRPPLTIYLSGELGAGKTTFSRGLIQSLGHQGAVKSPTYTLVEPYELNGIDVYHFDLYRLSDPEELEFMGIRDYFADNSLCIVEWPDKGAGILPEADLLIDIKYLDQGREVTLRANKPAGQLLIDSLHNNDNN</sequence>
<keyword evidence="8" id="KW-0067">ATP-binding</keyword>
<organism evidence="11 12">
    <name type="scientific">Shewanella algidipiscicola</name>
    <dbReference type="NCBI Taxonomy" id="614070"/>
    <lineage>
        <taxon>Bacteria</taxon>
        <taxon>Pseudomonadati</taxon>
        <taxon>Pseudomonadota</taxon>
        <taxon>Gammaproteobacteria</taxon>
        <taxon>Alteromonadales</taxon>
        <taxon>Shewanellaceae</taxon>
        <taxon>Shewanella</taxon>
    </lineage>
</organism>
<dbReference type="Pfam" id="PF02367">
    <property type="entry name" value="TsaE"/>
    <property type="match status" value="1"/>
</dbReference>
<name>A0ABQ4PDP0_9GAMM</name>